<dbReference type="GO" id="GO:0030425">
    <property type="term" value="C:dendrite"/>
    <property type="evidence" value="ECO:0007669"/>
    <property type="project" value="TreeGrafter"/>
</dbReference>
<dbReference type="CDD" id="cd00887">
    <property type="entry name" value="MoeA"/>
    <property type="match status" value="1"/>
</dbReference>
<dbReference type="InterPro" id="IPR036688">
    <property type="entry name" value="MoeA_C_domain_IV_sf"/>
</dbReference>
<comment type="function">
    <text evidence="5">Catalyzes two steps in the biosynthesis of the molybdenum cofactor. In the first step, molybdopterin is adenylated. Subsequently, molybdate is inserted into adenylated molybdopterin and AMP is released.</text>
</comment>
<dbReference type="InterPro" id="IPR001453">
    <property type="entry name" value="MoaB/Mog_dom"/>
</dbReference>
<evidence type="ECO:0000256" key="1">
    <source>
        <dbReference type="ARBA" id="ARBA00005046"/>
    </source>
</evidence>
<name>A0AAN7PQM0_9COLE</name>
<evidence type="ECO:0000256" key="5">
    <source>
        <dbReference type="RuleBase" id="RU365090"/>
    </source>
</evidence>
<accession>A0AAN7PQM0</accession>
<dbReference type="Gene3D" id="2.40.340.10">
    <property type="entry name" value="MoeA, C-terminal, domain IV"/>
    <property type="match status" value="1"/>
</dbReference>
<feature type="domain" description="MoaB/Mog" evidence="6">
    <location>
        <begin position="7"/>
        <end position="153"/>
    </location>
</feature>
<keyword evidence="5" id="KW-0500">Molybdenum</keyword>
<comment type="catalytic activity">
    <reaction evidence="5">
        <text>molybdopterin + ATP + H(+) = adenylyl-molybdopterin + diphosphate</text>
        <dbReference type="Rhea" id="RHEA:31331"/>
        <dbReference type="ChEBI" id="CHEBI:15378"/>
        <dbReference type="ChEBI" id="CHEBI:30616"/>
        <dbReference type="ChEBI" id="CHEBI:33019"/>
        <dbReference type="ChEBI" id="CHEBI:58698"/>
        <dbReference type="ChEBI" id="CHEBI:62727"/>
    </reaction>
</comment>
<dbReference type="InterPro" id="IPR008284">
    <property type="entry name" value="MoCF_biosynth_CS"/>
</dbReference>
<dbReference type="SUPFAM" id="SSF63867">
    <property type="entry name" value="MoeA C-terminal domain-like"/>
    <property type="match status" value="1"/>
</dbReference>
<comment type="similarity">
    <text evidence="2">In the N-terminal section; belongs to the MoaB/Mog family.</text>
</comment>
<dbReference type="InterPro" id="IPR038987">
    <property type="entry name" value="MoeA-like"/>
</dbReference>
<keyword evidence="5" id="KW-0808">Transferase</keyword>
<dbReference type="GO" id="GO:0007529">
    <property type="term" value="P:establishment of synaptic specificity at neuromuscular junction"/>
    <property type="evidence" value="ECO:0007669"/>
    <property type="project" value="TreeGrafter"/>
</dbReference>
<dbReference type="GO" id="GO:0061598">
    <property type="term" value="F:molybdopterin adenylyltransferase activity"/>
    <property type="evidence" value="ECO:0007669"/>
    <property type="project" value="UniProtKB-UniRule"/>
</dbReference>
<organism evidence="7 8">
    <name type="scientific">Aquatica leii</name>
    <dbReference type="NCBI Taxonomy" id="1421715"/>
    <lineage>
        <taxon>Eukaryota</taxon>
        <taxon>Metazoa</taxon>
        <taxon>Ecdysozoa</taxon>
        <taxon>Arthropoda</taxon>
        <taxon>Hexapoda</taxon>
        <taxon>Insecta</taxon>
        <taxon>Pterygota</taxon>
        <taxon>Neoptera</taxon>
        <taxon>Endopterygota</taxon>
        <taxon>Coleoptera</taxon>
        <taxon>Polyphaga</taxon>
        <taxon>Elateriformia</taxon>
        <taxon>Elateroidea</taxon>
        <taxon>Lampyridae</taxon>
        <taxon>Luciolinae</taxon>
        <taxon>Aquatica</taxon>
    </lineage>
</organism>
<dbReference type="SUPFAM" id="SSF53218">
    <property type="entry name" value="Molybdenum cofactor biosynthesis proteins"/>
    <property type="match status" value="2"/>
</dbReference>
<dbReference type="FunFam" id="2.170.190.11:FF:000001">
    <property type="entry name" value="Molybdopterin molybdenumtransferase"/>
    <property type="match status" value="1"/>
</dbReference>
<dbReference type="GO" id="GO:0005829">
    <property type="term" value="C:cytosol"/>
    <property type="evidence" value="ECO:0007669"/>
    <property type="project" value="TreeGrafter"/>
</dbReference>
<dbReference type="Pfam" id="PF03453">
    <property type="entry name" value="MoeA_N"/>
    <property type="match status" value="1"/>
</dbReference>
<dbReference type="InterPro" id="IPR005111">
    <property type="entry name" value="MoeA_C_domain_IV"/>
</dbReference>
<feature type="domain" description="MoaB/Mog" evidence="6">
    <location>
        <begin position="376"/>
        <end position="519"/>
    </location>
</feature>
<protein>
    <recommendedName>
        <fullName evidence="6">MoaB/Mog domain-containing protein</fullName>
    </recommendedName>
</protein>
<dbReference type="GO" id="GO:0006777">
    <property type="term" value="P:Mo-molybdopterin cofactor biosynthetic process"/>
    <property type="evidence" value="ECO:0007669"/>
    <property type="project" value="UniProtKB-UniRule"/>
</dbReference>
<keyword evidence="8" id="KW-1185">Reference proteome</keyword>
<dbReference type="GO" id="GO:0098970">
    <property type="term" value="P:postsynaptic neurotransmitter receptor diffusion trapping"/>
    <property type="evidence" value="ECO:0007669"/>
    <property type="project" value="TreeGrafter"/>
</dbReference>
<dbReference type="SUPFAM" id="SSF63882">
    <property type="entry name" value="MoeA N-terminal region -like"/>
    <property type="match status" value="1"/>
</dbReference>
<comment type="similarity">
    <text evidence="3">In the C-terminal section; belongs to the MoeA family.</text>
</comment>
<dbReference type="AlphaFoldDB" id="A0AAN7PQM0"/>
<dbReference type="GO" id="GO:0046872">
    <property type="term" value="F:metal ion binding"/>
    <property type="evidence" value="ECO:0007669"/>
    <property type="project" value="UniProtKB-UniRule"/>
</dbReference>
<comment type="caution">
    <text evidence="7">The sequence shown here is derived from an EMBL/GenBank/DDBJ whole genome shotgun (WGS) entry which is preliminary data.</text>
</comment>
<comment type="cofactor">
    <cofactor evidence="5">
        <name>Mg(2+)</name>
        <dbReference type="ChEBI" id="CHEBI:18420"/>
    </cofactor>
</comment>
<dbReference type="InterPro" id="IPR036135">
    <property type="entry name" value="MoeA_linker/N_sf"/>
</dbReference>
<dbReference type="Proteomes" id="UP001353858">
    <property type="component" value="Unassembled WGS sequence"/>
</dbReference>
<evidence type="ECO:0000259" key="6">
    <source>
        <dbReference type="SMART" id="SM00852"/>
    </source>
</evidence>
<dbReference type="InterPro" id="IPR005110">
    <property type="entry name" value="MoeA_linker/N"/>
</dbReference>
<comment type="pathway">
    <text evidence="1 5">Cofactor biosynthesis; molybdopterin biosynthesis.</text>
</comment>
<dbReference type="Gene3D" id="3.90.105.10">
    <property type="entry name" value="Molybdopterin biosynthesis moea protein, domain 2"/>
    <property type="match status" value="1"/>
</dbReference>
<dbReference type="CDD" id="cd00886">
    <property type="entry name" value="MogA_MoaB"/>
    <property type="match status" value="1"/>
</dbReference>
<sequence length="610" mass="66263">MASINFVILTVSDTCYAKINIDLSGPKLEENINQTFPNSSILAKEILPDDKLMISQFLTQWSLKSNVDIILTTGGTGFSSRDVTPEATRAVIDREAPGIANAMIAKSMQITELAILSRAVCGIKYQTLIINLPGSAKGATECFGFIKNILPHAVAHLRDNRDIIKREHALLQNVSPSKVKINQVAFRNRNSPYPMIEVEKGLEIIFAAVPKKHVTEKIDISQCLYRVLAENVYAIEPMPPYNASVKDGYAVKTSDGTGIRTVVNVVGAGDLSGNDVITSGEVIRISTGAIIPLGADAVVQIEDTKLIEASPDGSEEIQIEIMIAPTLYQDIRLVGSEIAKNELVINSGNVITSGHIGVLATVGKTVVSVYKRASVGILSTGNELQPPYEELKKNHIRDSNKLALLNLLKQYTYYADDCGIAQDNPNSVKLALSAAFSRHDVVITTGGVSMGEFDVIKNVLIDDFAATIHFGRINMKPGKPTTFATCTFENKLKILFGLPGNPVSAMVTTLLFVIPTLRHLENNPQTSLLTVPVILGEEFIVDSRPEYARVRLTRDGNLPTAYSVGNQISSKINSFVNADALLVIPSKKVHENNFKKSEILNALLLNTLST</sequence>
<dbReference type="Gene3D" id="3.40.980.10">
    <property type="entry name" value="MoaB/Mog-like domain"/>
    <property type="match status" value="2"/>
</dbReference>
<evidence type="ECO:0000313" key="7">
    <source>
        <dbReference type="EMBL" id="KAK4886761.1"/>
    </source>
</evidence>
<dbReference type="SMART" id="SM00852">
    <property type="entry name" value="MoCF_biosynth"/>
    <property type="match status" value="2"/>
</dbReference>
<evidence type="ECO:0000256" key="3">
    <source>
        <dbReference type="ARBA" id="ARBA00008339"/>
    </source>
</evidence>
<dbReference type="InterPro" id="IPR036425">
    <property type="entry name" value="MoaB/Mog-like_dom_sf"/>
</dbReference>
<dbReference type="PROSITE" id="PS01079">
    <property type="entry name" value="MOCF_BIOSYNTHESIS_2"/>
    <property type="match status" value="1"/>
</dbReference>
<keyword evidence="5" id="KW-0460">Magnesium</keyword>
<reference evidence="8" key="1">
    <citation type="submission" date="2023-01" db="EMBL/GenBank/DDBJ databases">
        <title>Key to firefly adult light organ development and bioluminescence: homeobox transcription factors regulate luciferase expression and transportation to peroxisome.</title>
        <authorList>
            <person name="Fu X."/>
        </authorList>
    </citation>
    <scope>NUCLEOTIDE SEQUENCE [LARGE SCALE GENOMIC DNA]</scope>
</reference>
<dbReference type="NCBIfam" id="TIGR00177">
    <property type="entry name" value="molyb_syn"/>
    <property type="match status" value="1"/>
</dbReference>
<comment type="similarity">
    <text evidence="5">Belongs to the MoeA family.</text>
</comment>
<proteinExistence type="inferred from homology"/>
<keyword evidence="4 5" id="KW-0501">Molybdenum cofactor biosynthesis</keyword>
<evidence type="ECO:0000256" key="4">
    <source>
        <dbReference type="ARBA" id="ARBA00023150"/>
    </source>
</evidence>
<dbReference type="PANTHER" id="PTHR10192">
    <property type="entry name" value="MOLYBDOPTERIN BIOSYNTHESIS PROTEIN"/>
    <property type="match status" value="1"/>
</dbReference>
<dbReference type="Gene3D" id="2.170.190.11">
    <property type="entry name" value="Molybdopterin biosynthesis moea protein, domain 3"/>
    <property type="match status" value="1"/>
</dbReference>
<dbReference type="GO" id="GO:0061599">
    <property type="term" value="F:molybdopterin molybdotransferase activity"/>
    <property type="evidence" value="ECO:0007669"/>
    <property type="project" value="UniProtKB-UniRule"/>
</dbReference>
<evidence type="ECO:0000313" key="8">
    <source>
        <dbReference type="Proteomes" id="UP001353858"/>
    </source>
</evidence>
<dbReference type="GO" id="GO:0005524">
    <property type="term" value="F:ATP binding"/>
    <property type="evidence" value="ECO:0007669"/>
    <property type="project" value="UniProtKB-UniRule"/>
</dbReference>
<dbReference type="Pfam" id="PF00994">
    <property type="entry name" value="MoCF_biosynth"/>
    <property type="match status" value="2"/>
</dbReference>
<dbReference type="PANTHER" id="PTHR10192:SF5">
    <property type="entry name" value="GEPHYRIN"/>
    <property type="match status" value="1"/>
</dbReference>
<dbReference type="GO" id="GO:0072579">
    <property type="term" value="P:glycine receptor clustering"/>
    <property type="evidence" value="ECO:0007669"/>
    <property type="project" value="TreeGrafter"/>
</dbReference>
<dbReference type="GO" id="GO:0097112">
    <property type="term" value="P:gamma-aminobutyric acid receptor clustering"/>
    <property type="evidence" value="ECO:0007669"/>
    <property type="project" value="TreeGrafter"/>
</dbReference>
<dbReference type="FunFam" id="3.40.980.10:FF:000001">
    <property type="entry name" value="Molybdopterin molybdenumtransferase"/>
    <property type="match status" value="1"/>
</dbReference>
<dbReference type="PROSITE" id="PS01078">
    <property type="entry name" value="MOCF_BIOSYNTHESIS_1"/>
    <property type="match status" value="1"/>
</dbReference>
<dbReference type="EMBL" id="JARPUR010000001">
    <property type="protein sequence ID" value="KAK4886761.1"/>
    <property type="molecule type" value="Genomic_DNA"/>
</dbReference>
<keyword evidence="5" id="KW-0479">Metal-binding</keyword>
<dbReference type="Pfam" id="PF03454">
    <property type="entry name" value="MoeA_C"/>
    <property type="match status" value="1"/>
</dbReference>
<dbReference type="GO" id="GO:0099634">
    <property type="term" value="C:postsynaptic specialization membrane"/>
    <property type="evidence" value="ECO:0007669"/>
    <property type="project" value="GOC"/>
</dbReference>
<gene>
    <name evidence="7" type="ORF">RN001_003032</name>
</gene>
<evidence type="ECO:0000256" key="2">
    <source>
        <dbReference type="ARBA" id="ARBA00007589"/>
    </source>
</evidence>
<comment type="catalytic activity">
    <reaction evidence="5">
        <text>adenylyl-molybdopterin + molybdate = Mo-molybdopterin + AMP + H(+)</text>
        <dbReference type="Rhea" id="RHEA:35047"/>
        <dbReference type="ChEBI" id="CHEBI:15378"/>
        <dbReference type="ChEBI" id="CHEBI:36264"/>
        <dbReference type="ChEBI" id="CHEBI:62727"/>
        <dbReference type="ChEBI" id="CHEBI:71302"/>
        <dbReference type="ChEBI" id="CHEBI:456215"/>
    </reaction>
</comment>